<evidence type="ECO:0000256" key="11">
    <source>
        <dbReference type="ARBA" id="ARBA00049376"/>
    </source>
</evidence>
<dbReference type="AlphaFoldDB" id="A0A553JLP9"/>
<evidence type="ECO:0000256" key="5">
    <source>
        <dbReference type="ARBA" id="ARBA00037508"/>
    </source>
</evidence>
<dbReference type="GO" id="GO:0006730">
    <property type="term" value="P:one-carbon metabolic process"/>
    <property type="evidence" value="ECO:0007669"/>
    <property type="project" value="UniProtKB-KW"/>
</dbReference>
<keyword evidence="3" id="KW-0521">NADP</keyword>
<dbReference type="EMBL" id="VKGK01000019">
    <property type="protein sequence ID" value="TRY13404.1"/>
    <property type="molecule type" value="Genomic_DNA"/>
</dbReference>
<comment type="catalytic activity">
    <reaction evidence="10">
        <text>(6S)-5,6,7,8-tetrahydrofolate + NADP(+) = 7,8-dihydrofolate + NADPH + H(+)</text>
        <dbReference type="Rhea" id="RHEA:15009"/>
        <dbReference type="ChEBI" id="CHEBI:15378"/>
        <dbReference type="ChEBI" id="CHEBI:57451"/>
        <dbReference type="ChEBI" id="CHEBI:57453"/>
        <dbReference type="ChEBI" id="CHEBI:57783"/>
        <dbReference type="ChEBI" id="CHEBI:58349"/>
        <dbReference type="EC" id="1.5.1.3"/>
    </reaction>
</comment>
<evidence type="ECO:0000256" key="7">
    <source>
        <dbReference type="ARBA" id="ARBA00039145"/>
    </source>
</evidence>
<dbReference type="Gene3D" id="3.40.50.720">
    <property type="entry name" value="NAD(P)-binding Rossmann-like Domain"/>
    <property type="match status" value="1"/>
</dbReference>
<reference evidence="13" key="1">
    <citation type="submission" date="2019-07" db="EMBL/GenBank/DDBJ databases">
        <title>Shewanella sp. YLB-08 draft genomic sequence.</title>
        <authorList>
            <person name="Yu L."/>
        </authorList>
    </citation>
    <scope>NUCLEOTIDE SEQUENCE [LARGE SCALE GENOMIC DNA]</scope>
    <source>
        <strain evidence="13">JCM 20706</strain>
    </source>
</reference>
<dbReference type="Proteomes" id="UP000318126">
    <property type="component" value="Unassembled WGS sequence"/>
</dbReference>
<evidence type="ECO:0000313" key="13">
    <source>
        <dbReference type="Proteomes" id="UP000318126"/>
    </source>
</evidence>
<dbReference type="PANTHER" id="PTHR43639">
    <property type="entry name" value="OXIDOREDUCTASE, SHORT-CHAIN DEHYDROGENASE/REDUCTASE FAMILY (AFU_ORTHOLOGUE AFUA_5G02870)"/>
    <property type="match status" value="1"/>
</dbReference>
<comment type="caution">
    <text evidence="12">The sequence shown here is derived from an EMBL/GenBank/DDBJ whole genome shotgun (WGS) entry which is preliminary data.</text>
</comment>
<name>A0A553JLP9_SHEHA</name>
<dbReference type="EC" id="1.5.1.50" evidence="7"/>
<dbReference type="SUPFAM" id="SSF51735">
    <property type="entry name" value="NAD(P)-binding Rossmann-fold domains"/>
    <property type="match status" value="1"/>
</dbReference>
<comment type="function">
    <text evidence="5">Catalyzes the reduction of dihydromonapterin to tetrahydromonapterin. Also has lower activity with dihydrofolate.</text>
</comment>
<evidence type="ECO:0000256" key="3">
    <source>
        <dbReference type="ARBA" id="ARBA00022857"/>
    </source>
</evidence>
<protein>
    <recommendedName>
        <fullName evidence="8">Dihydromonapterin reductase</fullName>
        <ecNumber evidence="1">1.5.1.3</ecNumber>
        <ecNumber evidence="7">1.5.1.50</ecNumber>
    </recommendedName>
    <alternativeName>
        <fullName evidence="9">Dihydrofolate reductase</fullName>
    </alternativeName>
</protein>
<comment type="catalytic activity">
    <reaction evidence="11">
        <text>7,8-dihydromonapterin + NADPH + H(+) = 5,6,7,8-tetrahydromonapterin + NADP(+)</text>
        <dbReference type="Rhea" id="RHEA:34847"/>
        <dbReference type="ChEBI" id="CHEBI:15378"/>
        <dbReference type="ChEBI" id="CHEBI:57783"/>
        <dbReference type="ChEBI" id="CHEBI:58349"/>
        <dbReference type="ChEBI" id="CHEBI:71175"/>
        <dbReference type="ChEBI" id="CHEBI:71177"/>
        <dbReference type="EC" id="1.5.1.50"/>
    </reaction>
</comment>
<gene>
    <name evidence="12" type="ORF">FN961_15335</name>
</gene>
<evidence type="ECO:0000313" key="12">
    <source>
        <dbReference type="EMBL" id="TRY13404.1"/>
    </source>
</evidence>
<keyword evidence="13" id="KW-1185">Reference proteome</keyword>
<keyword evidence="4" id="KW-0560">Oxidoreductase</keyword>
<evidence type="ECO:0000256" key="6">
    <source>
        <dbReference type="ARBA" id="ARBA00038212"/>
    </source>
</evidence>
<accession>A0A553JLP9</accession>
<dbReference type="EC" id="1.5.1.3" evidence="1"/>
<dbReference type="OrthoDB" id="9793499at2"/>
<dbReference type="GO" id="GO:0004146">
    <property type="term" value="F:dihydrofolate reductase activity"/>
    <property type="evidence" value="ECO:0007669"/>
    <property type="project" value="UniProtKB-EC"/>
</dbReference>
<keyword evidence="2" id="KW-0554">One-carbon metabolism</keyword>
<dbReference type="Pfam" id="PF00106">
    <property type="entry name" value="adh_short"/>
    <property type="match status" value="1"/>
</dbReference>
<dbReference type="PRINTS" id="PR00080">
    <property type="entry name" value="SDRFAMILY"/>
</dbReference>
<proteinExistence type="inferred from homology"/>
<evidence type="ECO:0000256" key="8">
    <source>
        <dbReference type="ARBA" id="ARBA00039631"/>
    </source>
</evidence>
<comment type="similarity">
    <text evidence="6">Belongs to the short-chain dehydrogenases/reductases (SDR) family. FolM subfamily.</text>
</comment>
<evidence type="ECO:0000256" key="4">
    <source>
        <dbReference type="ARBA" id="ARBA00023002"/>
    </source>
</evidence>
<dbReference type="PRINTS" id="PR00081">
    <property type="entry name" value="GDHRDH"/>
</dbReference>
<dbReference type="InterPro" id="IPR002347">
    <property type="entry name" value="SDR_fam"/>
</dbReference>
<organism evidence="12 13">
    <name type="scientific">Shewanella hanedai</name>
    <name type="common">Alteromonas hanedai</name>
    <dbReference type="NCBI Taxonomy" id="25"/>
    <lineage>
        <taxon>Bacteria</taxon>
        <taxon>Pseudomonadati</taxon>
        <taxon>Pseudomonadota</taxon>
        <taxon>Gammaproteobacteria</taxon>
        <taxon>Alteromonadales</taxon>
        <taxon>Shewanellaceae</taxon>
        <taxon>Shewanella</taxon>
    </lineage>
</organism>
<dbReference type="InterPro" id="IPR036291">
    <property type="entry name" value="NAD(P)-bd_dom_sf"/>
</dbReference>
<dbReference type="InterPro" id="IPR020904">
    <property type="entry name" value="Sc_DH/Rdtase_CS"/>
</dbReference>
<evidence type="ECO:0000256" key="10">
    <source>
        <dbReference type="ARBA" id="ARBA00048873"/>
    </source>
</evidence>
<evidence type="ECO:0000256" key="2">
    <source>
        <dbReference type="ARBA" id="ARBA00022563"/>
    </source>
</evidence>
<evidence type="ECO:0000256" key="9">
    <source>
        <dbReference type="ARBA" id="ARBA00042299"/>
    </source>
</evidence>
<evidence type="ECO:0000256" key="1">
    <source>
        <dbReference type="ARBA" id="ARBA00012856"/>
    </source>
</evidence>
<dbReference type="PANTHER" id="PTHR43639:SF6">
    <property type="entry name" value="DIHYDROMONAPTERIN REDUCTASE"/>
    <property type="match status" value="1"/>
</dbReference>
<dbReference type="PROSITE" id="PS00061">
    <property type="entry name" value="ADH_SHORT"/>
    <property type="match status" value="1"/>
</dbReference>
<dbReference type="RefSeq" id="WP_144041060.1">
    <property type="nucleotide sequence ID" value="NZ_BMPL01000017.1"/>
</dbReference>
<sequence length="237" mass="26651">MKTIVITGASRRLGLYLAEQFIAKGDRVFAISRSQPNEFTSIDSPHFHPVQIDSYDKHGVEQAVSAISAKVERIDLLVNNASVFEQDPDNSQDIETKFIALFQVHMLFPNLLTHELKRYMFDEENPGVLVNMTDIYAENPMPERSLYCSTKAGLENLTRSFAKKFAPGIRCNSIMPGPLQFLPDHTQEQKEQVLKGTLLPFEAGFHPVFQTIDFIMSNHFVTGTSIKVDGGRSICRG</sequence>